<dbReference type="PANTHER" id="PTHR43201:SF8">
    <property type="entry name" value="ACYL-COA SYNTHETASE FAMILY MEMBER 3"/>
    <property type="match status" value="1"/>
</dbReference>
<accession>A0A6A5YM89</accession>
<dbReference type="EMBL" id="ML977349">
    <property type="protein sequence ID" value="KAF2108215.1"/>
    <property type="molecule type" value="Genomic_DNA"/>
</dbReference>
<gene>
    <name evidence="4" type="ORF">BDV96DRAFT_605892</name>
</gene>
<dbReference type="InterPro" id="IPR042099">
    <property type="entry name" value="ANL_N_sf"/>
</dbReference>
<name>A0A6A5YM89_9PLEO</name>
<dbReference type="AlphaFoldDB" id="A0A6A5YM89"/>
<dbReference type="PANTHER" id="PTHR43201">
    <property type="entry name" value="ACYL-COA SYNTHETASE"/>
    <property type="match status" value="1"/>
</dbReference>
<dbReference type="SUPFAM" id="SSF56801">
    <property type="entry name" value="Acetyl-CoA synthetase-like"/>
    <property type="match status" value="1"/>
</dbReference>
<dbReference type="PROSITE" id="PS00455">
    <property type="entry name" value="AMP_BINDING"/>
    <property type="match status" value="1"/>
</dbReference>
<feature type="domain" description="AMP-dependent synthetase/ligase" evidence="2">
    <location>
        <begin position="84"/>
        <end position="410"/>
    </location>
</feature>
<organism evidence="4 5">
    <name type="scientific">Lophiotrema nucula</name>
    <dbReference type="NCBI Taxonomy" id="690887"/>
    <lineage>
        <taxon>Eukaryota</taxon>
        <taxon>Fungi</taxon>
        <taxon>Dikarya</taxon>
        <taxon>Ascomycota</taxon>
        <taxon>Pezizomycotina</taxon>
        <taxon>Dothideomycetes</taxon>
        <taxon>Pleosporomycetidae</taxon>
        <taxon>Pleosporales</taxon>
        <taxon>Lophiotremataceae</taxon>
        <taxon>Lophiotrema</taxon>
    </lineage>
</organism>
<evidence type="ECO:0000256" key="1">
    <source>
        <dbReference type="ARBA" id="ARBA00006432"/>
    </source>
</evidence>
<protein>
    <submittedName>
        <fullName evidence="4">Fatty-acyl-CoA synthase</fullName>
    </submittedName>
</protein>
<dbReference type="GO" id="GO:0031956">
    <property type="term" value="F:medium-chain fatty acid-CoA ligase activity"/>
    <property type="evidence" value="ECO:0007669"/>
    <property type="project" value="TreeGrafter"/>
</dbReference>
<evidence type="ECO:0000313" key="5">
    <source>
        <dbReference type="Proteomes" id="UP000799770"/>
    </source>
</evidence>
<dbReference type="InterPro" id="IPR025110">
    <property type="entry name" value="AMP-bd_C"/>
</dbReference>
<dbReference type="GO" id="GO:0006631">
    <property type="term" value="P:fatty acid metabolic process"/>
    <property type="evidence" value="ECO:0007669"/>
    <property type="project" value="TreeGrafter"/>
</dbReference>
<dbReference type="Gene3D" id="3.40.50.12780">
    <property type="entry name" value="N-terminal domain of ligase-like"/>
    <property type="match status" value="1"/>
</dbReference>
<evidence type="ECO:0000313" key="4">
    <source>
        <dbReference type="EMBL" id="KAF2108215.1"/>
    </source>
</evidence>
<dbReference type="Gene3D" id="3.30.300.30">
    <property type="match status" value="1"/>
</dbReference>
<evidence type="ECO:0000259" key="3">
    <source>
        <dbReference type="Pfam" id="PF13193"/>
    </source>
</evidence>
<dbReference type="OrthoDB" id="6614653at2759"/>
<keyword evidence="5" id="KW-1185">Reference proteome</keyword>
<evidence type="ECO:0000259" key="2">
    <source>
        <dbReference type="Pfam" id="PF00501"/>
    </source>
</evidence>
<dbReference type="Proteomes" id="UP000799770">
    <property type="component" value="Unassembled WGS sequence"/>
</dbReference>
<dbReference type="Pfam" id="PF00501">
    <property type="entry name" value="AMP-binding"/>
    <property type="match status" value="1"/>
</dbReference>
<comment type="similarity">
    <text evidence="1">Belongs to the ATP-dependent AMP-binding enzyme family.</text>
</comment>
<dbReference type="Pfam" id="PF13193">
    <property type="entry name" value="AMP-binding_C"/>
    <property type="match status" value="1"/>
</dbReference>
<dbReference type="InterPro" id="IPR020845">
    <property type="entry name" value="AMP-binding_CS"/>
</dbReference>
<sequence length="584" mass="65524">MESMEDRTYMVPKHAGYNVLPNTPLFSRLLRFASRKEQRIAIDDVRSNHQRTHLELLSDALALRETILNTVDITTIEALERRDEVYVAIVAAGGYEYTVAMLATLALGAAAVPITPALPVEEAAYFIEKSQAALVLVSSFDLEKCCKLEKRITSMSNELFKGVPIGPCTFTPTLQPTEIMISSDRPLEESAPSVVIFTSGTTGPPKGAVMRRSFVFDCALSVADHYRLREDDVMLHVLPVHHATGVGINFFPFLISGSRIEFRSGGFDEVWMWERWKQGAVNGKRRLTFFSGVPTIYMRMRRHYQRTLSKMPSEELAKYIAGARQFRACLCGTSALPQPLNEFWTTLLQKKIVQRYGATEFGAVFKVHLDDKKTPDGSVGELVNGIDIKLSNGEEGEVLVKSPHMFSKYLFDPEATASAHDADGYFRTGDVARREGKYYWIIGRASLDIIKSGGYKISALDIERELLALPYVAEAMVVGVADEEFGQRVAALISLQEEDLTDDFLETHGNHEHVLTIEEMRRDLRERLAGYKLPTLLRIVDGELPKTATGKVQKKILGPRFFPIDYVACPEVQTWFQARQLAKL</sequence>
<proteinExistence type="inferred from homology"/>
<reference evidence="4" key="1">
    <citation type="journal article" date="2020" name="Stud. Mycol.">
        <title>101 Dothideomycetes genomes: a test case for predicting lifestyles and emergence of pathogens.</title>
        <authorList>
            <person name="Haridas S."/>
            <person name="Albert R."/>
            <person name="Binder M."/>
            <person name="Bloem J."/>
            <person name="Labutti K."/>
            <person name="Salamov A."/>
            <person name="Andreopoulos B."/>
            <person name="Baker S."/>
            <person name="Barry K."/>
            <person name="Bills G."/>
            <person name="Bluhm B."/>
            <person name="Cannon C."/>
            <person name="Castanera R."/>
            <person name="Culley D."/>
            <person name="Daum C."/>
            <person name="Ezra D."/>
            <person name="Gonzalez J."/>
            <person name="Henrissat B."/>
            <person name="Kuo A."/>
            <person name="Liang C."/>
            <person name="Lipzen A."/>
            <person name="Lutzoni F."/>
            <person name="Magnuson J."/>
            <person name="Mondo S."/>
            <person name="Nolan M."/>
            <person name="Ohm R."/>
            <person name="Pangilinan J."/>
            <person name="Park H.-J."/>
            <person name="Ramirez L."/>
            <person name="Alfaro M."/>
            <person name="Sun H."/>
            <person name="Tritt A."/>
            <person name="Yoshinaga Y."/>
            <person name="Zwiers L.-H."/>
            <person name="Turgeon B."/>
            <person name="Goodwin S."/>
            <person name="Spatafora J."/>
            <person name="Crous P."/>
            <person name="Grigoriev I."/>
        </authorList>
    </citation>
    <scope>NUCLEOTIDE SEQUENCE</scope>
    <source>
        <strain evidence="4">CBS 627.86</strain>
    </source>
</reference>
<feature type="domain" description="AMP-binding enzyme C-terminal" evidence="3">
    <location>
        <begin position="462"/>
        <end position="551"/>
    </location>
</feature>
<dbReference type="InterPro" id="IPR045851">
    <property type="entry name" value="AMP-bd_C_sf"/>
</dbReference>
<dbReference type="InterPro" id="IPR000873">
    <property type="entry name" value="AMP-dep_synth/lig_dom"/>
</dbReference>